<accession>K6UCG7</accession>
<comment type="catalytic activity">
    <reaction evidence="9">
        <text>L-seryl-[protein] + ATP = O-phospho-L-seryl-[protein] + ADP + H(+)</text>
        <dbReference type="Rhea" id="RHEA:17989"/>
        <dbReference type="Rhea" id="RHEA-COMP:9863"/>
        <dbReference type="Rhea" id="RHEA-COMP:11604"/>
        <dbReference type="ChEBI" id="CHEBI:15378"/>
        <dbReference type="ChEBI" id="CHEBI:29999"/>
        <dbReference type="ChEBI" id="CHEBI:30616"/>
        <dbReference type="ChEBI" id="CHEBI:83421"/>
        <dbReference type="ChEBI" id="CHEBI:456216"/>
        <dbReference type="EC" id="2.7.11.1"/>
    </reaction>
</comment>
<evidence type="ECO:0000256" key="8">
    <source>
        <dbReference type="ARBA" id="ARBA00047899"/>
    </source>
</evidence>
<evidence type="ECO:0000256" key="4">
    <source>
        <dbReference type="ARBA" id="ARBA00022679"/>
    </source>
</evidence>
<proteinExistence type="inferred from homology"/>
<evidence type="ECO:0000256" key="7">
    <source>
        <dbReference type="ARBA" id="ARBA00022840"/>
    </source>
</evidence>
<dbReference type="GO" id="GO:0005524">
    <property type="term" value="F:ATP binding"/>
    <property type="evidence" value="ECO:0007669"/>
    <property type="project" value="UniProtKB-UniRule"/>
</dbReference>
<dbReference type="Proteomes" id="UP000006319">
    <property type="component" value="Chromosome 3"/>
</dbReference>
<evidence type="ECO:0000313" key="14">
    <source>
        <dbReference type="Proteomes" id="UP000006319"/>
    </source>
</evidence>
<dbReference type="PANTHER" id="PTHR44899">
    <property type="entry name" value="CAMK FAMILY PROTEIN KINASE"/>
    <property type="match status" value="1"/>
</dbReference>
<dbReference type="FunFam" id="3.30.200.20:FF:000097">
    <property type="entry name" value="Probable serine/threonine-protein kinase nek1"/>
    <property type="match status" value="1"/>
</dbReference>
<comment type="similarity">
    <text evidence="1">Belongs to the protein kinase superfamily. NEK Ser/Thr protein kinase family. NIMA subfamily.</text>
</comment>
<evidence type="ECO:0000256" key="1">
    <source>
        <dbReference type="ARBA" id="ARBA00010886"/>
    </source>
</evidence>
<dbReference type="Pfam" id="PF00069">
    <property type="entry name" value="Pkinase"/>
    <property type="match status" value="2"/>
</dbReference>
<keyword evidence="7 10" id="KW-0067">ATP-binding</keyword>
<evidence type="ECO:0000313" key="13">
    <source>
        <dbReference type="EMBL" id="GAB64821.1"/>
    </source>
</evidence>
<dbReference type="EMBL" id="DF157095">
    <property type="protein sequence ID" value="GAB64821.1"/>
    <property type="molecule type" value="Genomic_DNA"/>
</dbReference>
<evidence type="ECO:0000256" key="5">
    <source>
        <dbReference type="ARBA" id="ARBA00022741"/>
    </source>
</evidence>
<gene>
    <name evidence="13" type="ORF">PCYB_032330</name>
</gene>
<dbReference type="GO" id="GO:0004674">
    <property type="term" value="F:protein serine/threonine kinase activity"/>
    <property type="evidence" value="ECO:0007669"/>
    <property type="project" value="UniProtKB-KW"/>
</dbReference>
<dbReference type="InterPro" id="IPR051131">
    <property type="entry name" value="NEK_Ser/Thr_kinase_NIMA"/>
</dbReference>
<feature type="binding site" evidence="10">
    <location>
        <position position="32"/>
    </location>
    <ligand>
        <name>ATP</name>
        <dbReference type="ChEBI" id="CHEBI:30616"/>
    </ligand>
</feature>
<keyword evidence="4" id="KW-0808">Transferase</keyword>
<dbReference type="VEuPathDB" id="PlasmoDB:PCYB_032330"/>
<dbReference type="PhylomeDB" id="K6UCG7"/>
<feature type="region of interest" description="Disordered" evidence="11">
    <location>
        <begin position="329"/>
        <end position="349"/>
    </location>
</feature>
<reference evidence="13 14" key="1">
    <citation type="journal article" date="2012" name="Nat. Genet.">
        <title>Plasmodium cynomolgi genome sequences provide insight into Plasmodium vivax and the monkey malaria clade.</title>
        <authorList>
            <person name="Tachibana S."/>
            <person name="Sullivan S.A."/>
            <person name="Kawai S."/>
            <person name="Nakamura S."/>
            <person name="Kim H.R."/>
            <person name="Goto N."/>
            <person name="Arisue N."/>
            <person name="Palacpac N.M.Q."/>
            <person name="Honma H."/>
            <person name="Yagi M."/>
            <person name="Tougan T."/>
            <person name="Katakai Y."/>
            <person name="Kaneko O."/>
            <person name="Mita T."/>
            <person name="Kita K."/>
            <person name="Yasutomi Y."/>
            <person name="Sutton P.L."/>
            <person name="Shakhbatyan R."/>
            <person name="Horii T."/>
            <person name="Yasunaga T."/>
            <person name="Barnwell J.W."/>
            <person name="Escalante A.A."/>
            <person name="Carlton J.M."/>
            <person name="Tanabe K."/>
        </authorList>
    </citation>
    <scope>NUCLEOTIDE SEQUENCE [LARGE SCALE GENOMIC DNA]</scope>
    <source>
        <strain evidence="13 14">B</strain>
    </source>
</reference>
<evidence type="ECO:0000256" key="2">
    <source>
        <dbReference type="ARBA" id="ARBA00012513"/>
    </source>
</evidence>
<evidence type="ECO:0000256" key="10">
    <source>
        <dbReference type="PROSITE-ProRule" id="PRU10141"/>
    </source>
</evidence>
<organism evidence="13 14">
    <name type="scientific">Plasmodium cynomolgi (strain B)</name>
    <dbReference type="NCBI Taxonomy" id="1120755"/>
    <lineage>
        <taxon>Eukaryota</taxon>
        <taxon>Sar</taxon>
        <taxon>Alveolata</taxon>
        <taxon>Apicomplexa</taxon>
        <taxon>Aconoidasida</taxon>
        <taxon>Haemosporida</taxon>
        <taxon>Plasmodiidae</taxon>
        <taxon>Plasmodium</taxon>
        <taxon>Plasmodium (Plasmodium)</taxon>
    </lineage>
</organism>
<evidence type="ECO:0000256" key="11">
    <source>
        <dbReference type="SAM" id="MobiDB-lite"/>
    </source>
</evidence>
<dbReference type="AlphaFoldDB" id="K6UCG7"/>
<dbReference type="eggNOG" id="KOG0589">
    <property type="taxonomic scope" value="Eukaryota"/>
</dbReference>
<dbReference type="OrthoDB" id="248923at2759"/>
<dbReference type="InterPro" id="IPR011009">
    <property type="entry name" value="Kinase-like_dom_sf"/>
</dbReference>
<protein>
    <recommendedName>
        <fullName evidence="2">non-specific serine/threonine protein kinase</fullName>
        <ecNumber evidence="2">2.7.11.1</ecNumber>
    </recommendedName>
</protein>
<dbReference type="PANTHER" id="PTHR44899:SF3">
    <property type="entry name" value="SERINE_THREONINE-PROTEIN KINASE NEK1"/>
    <property type="match status" value="1"/>
</dbReference>
<keyword evidence="14" id="KW-1185">Reference proteome</keyword>
<dbReference type="OMA" id="MEEWIHA"/>
<dbReference type="SUPFAM" id="SSF56112">
    <property type="entry name" value="Protein kinase-like (PK-like)"/>
    <property type="match status" value="2"/>
</dbReference>
<dbReference type="Gene3D" id="3.30.200.20">
    <property type="entry name" value="Phosphorylase Kinase, domain 1"/>
    <property type="match status" value="1"/>
</dbReference>
<dbReference type="PROSITE" id="PS00107">
    <property type="entry name" value="PROTEIN_KINASE_ATP"/>
    <property type="match status" value="1"/>
</dbReference>
<dbReference type="KEGG" id="pcy:PCYB_032330"/>
<evidence type="ECO:0000256" key="9">
    <source>
        <dbReference type="ARBA" id="ARBA00048679"/>
    </source>
</evidence>
<keyword evidence="3" id="KW-0723">Serine/threonine-protein kinase</keyword>
<dbReference type="SMART" id="SM00220">
    <property type="entry name" value="S_TKc"/>
    <property type="match status" value="1"/>
</dbReference>
<evidence type="ECO:0000259" key="12">
    <source>
        <dbReference type="PROSITE" id="PS50011"/>
    </source>
</evidence>
<dbReference type="EC" id="2.7.11.1" evidence="2"/>
<sequence length="361" mass="42028">MNKYEKIRDIGKGNYGNTILVRDKKNDHYVMKIINISQMTPKEKRQCLKEVELLSKLNHPFIVKYIESYIEGDTLRIVMKHCKGGDLYHYIQNKKKQNTPIKETRILIWLTQILTALKFLHSNHILHRGKADAWVKLVQPAHKNRLQHAHKGILQNAYKGTPQNPHKSTLRHDHFPPVTDMKSLNILIDNDKRVRLCDFGISKVLENTMDYANTLIGTPYYLSPELCKDKKYSWPSDVWATGCLIYELATFRTPFHSTKGIQQLCYNIRYAPIPDLPNIYSKELNNIYKSMLIREPNYRATVQQLLVSDIVQRQLKLLIEEKIREKQNMKRPLKEKPAAENEGSGANEQEVKTLLLDVVDA</sequence>
<dbReference type="InterPro" id="IPR017441">
    <property type="entry name" value="Protein_kinase_ATP_BS"/>
</dbReference>
<dbReference type="CDD" id="cd08215">
    <property type="entry name" value="STKc_Nek"/>
    <property type="match status" value="1"/>
</dbReference>
<dbReference type="PROSITE" id="PS50011">
    <property type="entry name" value="PROTEIN_KINASE_DOM"/>
    <property type="match status" value="1"/>
</dbReference>
<dbReference type="Gene3D" id="1.10.510.10">
    <property type="entry name" value="Transferase(Phosphotransferase) domain 1"/>
    <property type="match status" value="1"/>
</dbReference>
<comment type="catalytic activity">
    <reaction evidence="8">
        <text>L-threonyl-[protein] + ATP = O-phospho-L-threonyl-[protein] + ADP + H(+)</text>
        <dbReference type="Rhea" id="RHEA:46608"/>
        <dbReference type="Rhea" id="RHEA-COMP:11060"/>
        <dbReference type="Rhea" id="RHEA-COMP:11605"/>
        <dbReference type="ChEBI" id="CHEBI:15378"/>
        <dbReference type="ChEBI" id="CHEBI:30013"/>
        <dbReference type="ChEBI" id="CHEBI:30616"/>
        <dbReference type="ChEBI" id="CHEBI:61977"/>
        <dbReference type="ChEBI" id="CHEBI:456216"/>
        <dbReference type="EC" id="2.7.11.1"/>
    </reaction>
</comment>
<dbReference type="GeneID" id="14691346"/>
<feature type="domain" description="Protein kinase" evidence="12">
    <location>
        <begin position="4"/>
        <end position="311"/>
    </location>
</feature>
<dbReference type="RefSeq" id="XP_004220952.1">
    <property type="nucleotide sequence ID" value="XM_004220904.1"/>
</dbReference>
<dbReference type="InterPro" id="IPR000719">
    <property type="entry name" value="Prot_kinase_dom"/>
</dbReference>
<name>K6UCG7_PLACD</name>
<keyword evidence="6 13" id="KW-0418">Kinase</keyword>
<evidence type="ECO:0000256" key="6">
    <source>
        <dbReference type="ARBA" id="ARBA00022777"/>
    </source>
</evidence>
<feature type="compositionally biased region" description="Basic and acidic residues" evidence="11">
    <location>
        <begin position="329"/>
        <end position="339"/>
    </location>
</feature>
<dbReference type="PIRSF" id="PIRSF000654">
    <property type="entry name" value="Integrin-linked_kinase"/>
    <property type="match status" value="1"/>
</dbReference>
<keyword evidence="5 10" id="KW-0547">Nucleotide-binding</keyword>
<evidence type="ECO:0000256" key="3">
    <source>
        <dbReference type="ARBA" id="ARBA00022527"/>
    </source>
</evidence>